<reference evidence="2 3" key="1">
    <citation type="submission" date="2019-03" db="EMBL/GenBank/DDBJ databases">
        <authorList>
            <person name="He R.-H."/>
        </authorList>
    </citation>
    <scope>NUCLEOTIDE SEQUENCE [LARGE SCALE GENOMIC DNA]</scope>
    <source>
        <strain evidence="3">SH 714</strain>
    </source>
</reference>
<gene>
    <name evidence="2" type="ORF">E3U55_10565</name>
</gene>
<evidence type="ECO:0000313" key="2">
    <source>
        <dbReference type="EMBL" id="TFB19593.1"/>
    </source>
</evidence>
<organism evidence="2 3">
    <name type="scientific">Filobacillus milosensis</name>
    <dbReference type="NCBI Taxonomy" id="94137"/>
    <lineage>
        <taxon>Bacteria</taxon>
        <taxon>Bacillati</taxon>
        <taxon>Bacillota</taxon>
        <taxon>Bacilli</taxon>
        <taxon>Bacillales</taxon>
        <taxon>Bacillaceae</taxon>
        <taxon>Filobacillus</taxon>
    </lineage>
</organism>
<keyword evidence="1" id="KW-0812">Transmembrane</keyword>
<dbReference type="OrthoDB" id="573194at2"/>
<dbReference type="Proteomes" id="UP000297975">
    <property type="component" value="Unassembled WGS sequence"/>
</dbReference>
<feature type="transmembrane region" description="Helical" evidence="1">
    <location>
        <begin position="136"/>
        <end position="161"/>
    </location>
</feature>
<proteinExistence type="predicted"/>
<keyword evidence="1" id="KW-1133">Transmembrane helix</keyword>
<dbReference type="EMBL" id="SOPW01000010">
    <property type="protein sequence ID" value="TFB19593.1"/>
    <property type="molecule type" value="Genomic_DNA"/>
</dbReference>
<evidence type="ECO:0000256" key="1">
    <source>
        <dbReference type="SAM" id="Phobius"/>
    </source>
</evidence>
<sequence length="186" mass="22705">MKNFLDQFYTIDEKTRNYIIEIALQDYDEIFNTWDSAVYNIRDLDSSLKTFLEDCFYDIANEHGVTLRFNMNDEVKDQKREKNIEQGIRNYFHYNLFLTRKEFTQKRKRALLYIVFSFLFTLVSFFVQYVDNDMFAYKFVSLSLTVGGWVFMWEAFSMLFINSSDLRRKRKQYERILESTVVFMYQ</sequence>
<evidence type="ECO:0000313" key="3">
    <source>
        <dbReference type="Proteomes" id="UP000297975"/>
    </source>
</evidence>
<accession>A0A4Y8IG08</accession>
<keyword evidence="3" id="KW-1185">Reference proteome</keyword>
<feature type="transmembrane region" description="Helical" evidence="1">
    <location>
        <begin position="110"/>
        <end position="130"/>
    </location>
</feature>
<keyword evidence="1" id="KW-0472">Membrane</keyword>
<name>A0A4Y8IG08_9BACI</name>
<protein>
    <submittedName>
        <fullName evidence="2">Uncharacterized protein</fullName>
    </submittedName>
</protein>
<dbReference type="AlphaFoldDB" id="A0A4Y8IG08"/>
<comment type="caution">
    <text evidence="2">The sequence shown here is derived from an EMBL/GenBank/DDBJ whole genome shotgun (WGS) entry which is preliminary data.</text>
</comment>
<dbReference type="RefSeq" id="WP_134340391.1">
    <property type="nucleotide sequence ID" value="NZ_SOPW01000010.1"/>
</dbReference>